<evidence type="ECO:0008006" key="5">
    <source>
        <dbReference type="Google" id="ProtNLM"/>
    </source>
</evidence>
<dbReference type="EMBL" id="JACCCC010000001">
    <property type="protein sequence ID" value="NYE50858.1"/>
    <property type="molecule type" value="Genomic_DNA"/>
</dbReference>
<feature type="compositionally biased region" description="Pro residues" evidence="1">
    <location>
        <begin position="34"/>
        <end position="46"/>
    </location>
</feature>
<comment type="caution">
    <text evidence="3">The sequence shown here is derived from an EMBL/GenBank/DDBJ whole genome shotgun (WGS) entry which is preliminary data.</text>
</comment>
<evidence type="ECO:0000313" key="3">
    <source>
        <dbReference type="EMBL" id="NYE50858.1"/>
    </source>
</evidence>
<dbReference type="AlphaFoldDB" id="A0A852U3Q6"/>
<name>A0A852U3Q6_9ACTN</name>
<feature type="signal peptide" evidence="2">
    <location>
        <begin position="1"/>
        <end position="29"/>
    </location>
</feature>
<feature type="region of interest" description="Disordered" evidence="1">
    <location>
        <begin position="28"/>
        <end position="52"/>
    </location>
</feature>
<evidence type="ECO:0000256" key="2">
    <source>
        <dbReference type="SAM" id="SignalP"/>
    </source>
</evidence>
<keyword evidence="4" id="KW-1185">Reference proteome</keyword>
<evidence type="ECO:0000256" key="1">
    <source>
        <dbReference type="SAM" id="MobiDB-lite"/>
    </source>
</evidence>
<reference evidence="3 4" key="1">
    <citation type="submission" date="2020-07" db="EMBL/GenBank/DDBJ databases">
        <title>Sequencing the genomes of 1000 actinobacteria strains.</title>
        <authorList>
            <person name="Klenk H.-P."/>
        </authorList>
    </citation>
    <scope>NUCLEOTIDE SEQUENCE [LARGE SCALE GENOMIC DNA]</scope>
    <source>
        <strain evidence="3 4">CXB654</strain>
    </source>
</reference>
<dbReference type="RefSeq" id="WP_179646267.1">
    <property type="nucleotide sequence ID" value="NZ_BAAAYY010000005.1"/>
</dbReference>
<keyword evidence="2" id="KW-0732">Signal</keyword>
<dbReference type="Proteomes" id="UP000589036">
    <property type="component" value="Unassembled WGS sequence"/>
</dbReference>
<accession>A0A852U3Q6</accession>
<sequence>MPPNQTGRRFNLVAILSSMLVVLAGCSSAQPSSSPSPSPSASPSPDPTELAPGLSRYAGFPCQLLDEQELADFGIVYAPREIDLSEGPATSCYWVTSTDIQLGFIPYPSDEARKNKTGDPDARQIEIAGYSAVQTADEESCYQNIALGPDDSFSTLVSRVETDAPEDTCGIATSFTELVILKLRRIS</sequence>
<organism evidence="3 4">
    <name type="scientific">Spinactinospora alkalitolerans</name>
    <dbReference type="NCBI Taxonomy" id="687207"/>
    <lineage>
        <taxon>Bacteria</taxon>
        <taxon>Bacillati</taxon>
        <taxon>Actinomycetota</taxon>
        <taxon>Actinomycetes</taxon>
        <taxon>Streptosporangiales</taxon>
        <taxon>Nocardiopsidaceae</taxon>
        <taxon>Spinactinospora</taxon>
    </lineage>
</organism>
<evidence type="ECO:0000313" key="4">
    <source>
        <dbReference type="Proteomes" id="UP000589036"/>
    </source>
</evidence>
<dbReference type="Pfam" id="PF12079">
    <property type="entry name" value="DUF3558"/>
    <property type="match status" value="1"/>
</dbReference>
<protein>
    <recommendedName>
        <fullName evidence="5">DUF3558 domain-containing protein</fullName>
    </recommendedName>
</protein>
<feature type="chain" id="PRO_5032912845" description="DUF3558 domain-containing protein" evidence="2">
    <location>
        <begin position="30"/>
        <end position="187"/>
    </location>
</feature>
<dbReference type="InterPro" id="IPR024520">
    <property type="entry name" value="DUF3558"/>
</dbReference>
<proteinExistence type="predicted"/>
<gene>
    <name evidence="3" type="ORF">HDA32_005978</name>
</gene>